<evidence type="ECO:0000256" key="7">
    <source>
        <dbReference type="ARBA" id="ARBA00035136"/>
    </source>
</evidence>
<keyword evidence="4 8" id="KW-0694">RNA-binding</keyword>
<gene>
    <name evidence="8" type="primary">rpsT</name>
    <name evidence="10" type="ORF">CAP51_14980</name>
</gene>
<comment type="function">
    <text evidence="1 8">Binds directly to 16S ribosomal RNA.</text>
</comment>
<keyword evidence="3 8" id="KW-0699">rRNA-binding</keyword>
<dbReference type="GO" id="GO:0006412">
    <property type="term" value="P:translation"/>
    <property type="evidence" value="ECO:0007669"/>
    <property type="project" value="UniProtKB-UniRule"/>
</dbReference>
<comment type="caution">
    <text evidence="10">The sequence shown here is derived from an EMBL/GenBank/DDBJ whole genome shotgun (WGS) entry which is preliminary data.</text>
</comment>
<dbReference type="InterPro" id="IPR036510">
    <property type="entry name" value="Ribosomal_bS20_sf"/>
</dbReference>
<dbReference type="GO" id="GO:0005829">
    <property type="term" value="C:cytosol"/>
    <property type="evidence" value="ECO:0007669"/>
    <property type="project" value="TreeGrafter"/>
</dbReference>
<dbReference type="EMBL" id="NEXX01000006">
    <property type="protein sequence ID" value="OUY06012.1"/>
    <property type="molecule type" value="Genomic_DNA"/>
</dbReference>
<keyword evidence="5 8" id="KW-0689">Ribosomal protein</keyword>
<name>A0A1Z9YUU9_9GAMM</name>
<comment type="similarity">
    <text evidence="2 8">Belongs to the bacterial ribosomal protein bS20 family.</text>
</comment>
<dbReference type="AlphaFoldDB" id="A0A1Z9YUU9"/>
<evidence type="ECO:0000256" key="2">
    <source>
        <dbReference type="ARBA" id="ARBA00007634"/>
    </source>
</evidence>
<protein>
    <recommendedName>
        <fullName evidence="7 8">Small ribosomal subunit protein bS20</fullName>
    </recommendedName>
</protein>
<evidence type="ECO:0000256" key="5">
    <source>
        <dbReference type="ARBA" id="ARBA00022980"/>
    </source>
</evidence>
<sequence length="91" mass="9943">MANSAQAKKRARQNVKARKHNASLRSMVRTYLKRVVAAISAGEHAVATEAYKKAVPVIDRMADKGIIHKNKAARHKSRLNAQIKALATAAN</sequence>
<dbReference type="Pfam" id="PF01649">
    <property type="entry name" value="Ribosomal_S20p"/>
    <property type="match status" value="1"/>
</dbReference>
<dbReference type="PANTHER" id="PTHR33398:SF1">
    <property type="entry name" value="SMALL RIBOSOMAL SUBUNIT PROTEIN BS20C"/>
    <property type="match status" value="1"/>
</dbReference>
<keyword evidence="11" id="KW-1185">Reference proteome</keyword>
<evidence type="ECO:0000256" key="4">
    <source>
        <dbReference type="ARBA" id="ARBA00022884"/>
    </source>
</evidence>
<dbReference type="Gene3D" id="1.20.58.110">
    <property type="entry name" value="Ribosomal protein S20"/>
    <property type="match status" value="1"/>
</dbReference>
<proteinExistence type="inferred from homology"/>
<dbReference type="OrthoDB" id="9807974at2"/>
<dbReference type="SUPFAM" id="SSF46992">
    <property type="entry name" value="Ribosomal protein S20"/>
    <property type="match status" value="1"/>
</dbReference>
<keyword evidence="6 8" id="KW-0687">Ribonucleoprotein</keyword>
<dbReference type="GO" id="GO:0070181">
    <property type="term" value="F:small ribosomal subunit rRNA binding"/>
    <property type="evidence" value="ECO:0007669"/>
    <property type="project" value="TreeGrafter"/>
</dbReference>
<evidence type="ECO:0000313" key="10">
    <source>
        <dbReference type="EMBL" id="OUY06012.1"/>
    </source>
</evidence>
<accession>A0A1Z9YUU9</accession>
<dbReference type="RefSeq" id="WP_087621565.1">
    <property type="nucleotide sequence ID" value="NZ_JAKVJF010000014.1"/>
</dbReference>
<reference evidence="10 11" key="1">
    <citation type="submission" date="2017-05" db="EMBL/GenBank/DDBJ databases">
        <title>Acinetobacter populi ANC 5415 (= PBJ7), whole genome shotgun sequencing project.</title>
        <authorList>
            <person name="Nemec A."/>
            <person name="Radolfova-Krizova L."/>
        </authorList>
    </citation>
    <scope>NUCLEOTIDE SEQUENCE [LARGE SCALE GENOMIC DNA]</scope>
    <source>
        <strain evidence="10 11">PBJ7</strain>
    </source>
</reference>
<dbReference type="NCBIfam" id="TIGR00029">
    <property type="entry name" value="S20"/>
    <property type="match status" value="1"/>
</dbReference>
<dbReference type="InterPro" id="IPR002583">
    <property type="entry name" value="Ribosomal_bS20"/>
</dbReference>
<dbReference type="Proteomes" id="UP000196536">
    <property type="component" value="Unassembled WGS sequence"/>
</dbReference>
<evidence type="ECO:0000256" key="6">
    <source>
        <dbReference type="ARBA" id="ARBA00023274"/>
    </source>
</evidence>
<evidence type="ECO:0000256" key="3">
    <source>
        <dbReference type="ARBA" id="ARBA00022730"/>
    </source>
</evidence>
<evidence type="ECO:0000256" key="9">
    <source>
        <dbReference type="SAM" id="MobiDB-lite"/>
    </source>
</evidence>
<dbReference type="HAMAP" id="MF_00500">
    <property type="entry name" value="Ribosomal_bS20"/>
    <property type="match status" value="1"/>
</dbReference>
<dbReference type="PANTHER" id="PTHR33398">
    <property type="entry name" value="30S RIBOSOMAL PROTEIN S20"/>
    <property type="match status" value="1"/>
</dbReference>
<feature type="compositionally biased region" description="Basic residues" evidence="9">
    <location>
        <begin position="7"/>
        <end position="22"/>
    </location>
</feature>
<dbReference type="GO" id="GO:0015935">
    <property type="term" value="C:small ribosomal subunit"/>
    <property type="evidence" value="ECO:0007669"/>
    <property type="project" value="TreeGrafter"/>
</dbReference>
<dbReference type="GO" id="GO:0003735">
    <property type="term" value="F:structural constituent of ribosome"/>
    <property type="evidence" value="ECO:0007669"/>
    <property type="project" value="InterPro"/>
</dbReference>
<evidence type="ECO:0000256" key="8">
    <source>
        <dbReference type="HAMAP-Rule" id="MF_00500"/>
    </source>
</evidence>
<evidence type="ECO:0000313" key="11">
    <source>
        <dbReference type="Proteomes" id="UP000196536"/>
    </source>
</evidence>
<dbReference type="FunFam" id="1.20.58.110:FF:000001">
    <property type="entry name" value="30S ribosomal protein S20"/>
    <property type="match status" value="1"/>
</dbReference>
<evidence type="ECO:0000256" key="1">
    <source>
        <dbReference type="ARBA" id="ARBA00003134"/>
    </source>
</evidence>
<feature type="region of interest" description="Disordered" evidence="9">
    <location>
        <begin position="1"/>
        <end position="22"/>
    </location>
</feature>
<organism evidence="10 11">
    <name type="scientific">Acinetobacter populi</name>
    <dbReference type="NCBI Taxonomy" id="1582270"/>
    <lineage>
        <taxon>Bacteria</taxon>
        <taxon>Pseudomonadati</taxon>
        <taxon>Pseudomonadota</taxon>
        <taxon>Gammaproteobacteria</taxon>
        <taxon>Moraxellales</taxon>
        <taxon>Moraxellaceae</taxon>
        <taxon>Acinetobacter</taxon>
    </lineage>
</organism>